<evidence type="ECO:0000256" key="2">
    <source>
        <dbReference type="ARBA" id="ARBA00022475"/>
    </source>
</evidence>
<evidence type="ECO:0000256" key="7">
    <source>
        <dbReference type="SAM" id="Phobius"/>
    </source>
</evidence>
<dbReference type="RefSeq" id="WP_323732794.1">
    <property type="nucleotide sequence ID" value="NZ_CP110820.1"/>
</dbReference>
<evidence type="ECO:0000313" key="9">
    <source>
        <dbReference type="EMBL" id="WPX97195.1"/>
    </source>
</evidence>
<feature type="transmembrane region" description="Helical" evidence="7">
    <location>
        <begin position="203"/>
        <end position="224"/>
    </location>
</feature>
<protein>
    <submittedName>
        <fullName evidence="9">Tol-Pal system subunit TolQ</fullName>
    </submittedName>
</protein>
<feature type="transmembrane region" description="Helical" evidence="7">
    <location>
        <begin position="160"/>
        <end position="183"/>
    </location>
</feature>
<reference evidence="9 10" key="1">
    <citation type="submission" date="2022-11" db="EMBL/GenBank/DDBJ databases">
        <title>Host association and intracellularity evolved multiple times independently in the Rickettsiales.</title>
        <authorList>
            <person name="Castelli M."/>
            <person name="Nardi T."/>
            <person name="Gammuto L."/>
            <person name="Bellinzona G."/>
            <person name="Sabaneyeva E."/>
            <person name="Potekhin A."/>
            <person name="Serra V."/>
            <person name="Petroni G."/>
            <person name="Sassera D."/>
        </authorList>
    </citation>
    <scope>NUCLEOTIDE SEQUENCE [LARGE SCALE GENOMIC DNA]</scope>
    <source>
        <strain evidence="9 10">NDG2</strain>
    </source>
</reference>
<evidence type="ECO:0000256" key="6">
    <source>
        <dbReference type="RuleBase" id="RU004057"/>
    </source>
</evidence>
<dbReference type="InterPro" id="IPR002898">
    <property type="entry name" value="MotA_ExbB_proton_chnl"/>
</dbReference>
<keyword evidence="6" id="KW-0813">Transport</keyword>
<dbReference type="Proteomes" id="UP001327219">
    <property type="component" value="Chromosome"/>
</dbReference>
<evidence type="ECO:0000256" key="1">
    <source>
        <dbReference type="ARBA" id="ARBA00004651"/>
    </source>
</evidence>
<comment type="similarity">
    <text evidence="6">Belongs to the exbB/tolQ family.</text>
</comment>
<sequence>MRNIEKMPVKKFVESDVVNMADVQMNVVANKSFSALDMFMQADIFVQLIMLLLVAMSIYSWAIAIDKIFLLKSVNREYLLFNKLLQDNHYDVRAIEQKHFSLIKKMNIFGDIIFIIYNRLYVASPNSLHANDSLQSAKNELLQDVELKIQEINEQMESKLYLLGTISSSAPFIGLLGTVWGIMNSFQSIVFMKNASIAAVAPGIAEALLATALGLVVAIPALIFNNKFYSSLESLDAKLNVVFNRLLTRLKV</sequence>
<evidence type="ECO:0000256" key="5">
    <source>
        <dbReference type="ARBA" id="ARBA00023136"/>
    </source>
</evidence>
<gene>
    <name evidence="9" type="ORF">Bandiella_01339</name>
</gene>
<keyword evidence="2" id="KW-1003">Cell membrane</keyword>
<dbReference type="Pfam" id="PF01618">
    <property type="entry name" value="MotA_ExbB"/>
    <property type="match status" value="1"/>
</dbReference>
<keyword evidence="5 7" id="KW-0472">Membrane</keyword>
<accession>A0ABZ0UM19</accession>
<proteinExistence type="inferred from homology"/>
<keyword evidence="6" id="KW-0653">Protein transport</keyword>
<keyword evidence="10" id="KW-1185">Reference proteome</keyword>
<evidence type="ECO:0000256" key="4">
    <source>
        <dbReference type="ARBA" id="ARBA00022989"/>
    </source>
</evidence>
<dbReference type="PANTHER" id="PTHR30625">
    <property type="entry name" value="PROTEIN TOLQ"/>
    <property type="match status" value="1"/>
</dbReference>
<dbReference type="PANTHER" id="PTHR30625:SF3">
    <property type="entry name" value="TOL-PAL SYSTEM PROTEIN TOLQ"/>
    <property type="match status" value="1"/>
</dbReference>
<name>A0ABZ0UM19_9RICK</name>
<dbReference type="EMBL" id="CP110820">
    <property type="protein sequence ID" value="WPX97195.1"/>
    <property type="molecule type" value="Genomic_DNA"/>
</dbReference>
<feature type="domain" description="MotA/TolQ/ExbB proton channel" evidence="8">
    <location>
        <begin position="137"/>
        <end position="237"/>
    </location>
</feature>
<organism evidence="9 10">
    <name type="scientific">Candidatus Bandiella euplotis</name>
    <dbReference type="NCBI Taxonomy" id="1664265"/>
    <lineage>
        <taxon>Bacteria</taxon>
        <taxon>Pseudomonadati</taxon>
        <taxon>Pseudomonadota</taxon>
        <taxon>Alphaproteobacteria</taxon>
        <taxon>Rickettsiales</taxon>
        <taxon>Candidatus Midichloriaceae</taxon>
        <taxon>Candidatus Bandiella</taxon>
    </lineage>
</organism>
<evidence type="ECO:0000256" key="3">
    <source>
        <dbReference type="ARBA" id="ARBA00022692"/>
    </source>
</evidence>
<feature type="transmembrane region" description="Helical" evidence="7">
    <location>
        <begin position="44"/>
        <end position="65"/>
    </location>
</feature>
<comment type="subcellular location">
    <subcellularLocation>
        <location evidence="1">Cell membrane</location>
        <topology evidence="1">Multi-pass membrane protein</topology>
    </subcellularLocation>
    <subcellularLocation>
        <location evidence="6">Membrane</location>
        <topology evidence="6">Multi-pass membrane protein</topology>
    </subcellularLocation>
</comment>
<keyword evidence="4 7" id="KW-1133">Transmembrane helix</keyword>
<evidence type="ECO:0000259" key="8">
    <source>
        <dbReference type="Pfam" id="PF01618"/>
    </source>
</evidence>
<keyword evidence="3 7" id="KW-0812">Transmembrane</keyword>
<dbReference type="InterPro" id="IPR050790">
    <property type="entry name" value="ExbB/TolQ_transport"/>
</dbReference>
<evidence type="ECO:0000313" key="10">
    <source>
        <dbReference type="Proteomes" id="UP001327219"/>
    </source>
</evidence>